<feature type="compositionally biased region" description="Polar residues" evidence="2">
    <location>
        <begin position="127"/>
        <end position="138"/>
    </location>
</feature>
<keyword evidence="1" id="KW-0233">DNA recombination</keyword>
<feature type="compositionally biased region" description="Acidic residues" evidence="2">
    <location>
        <begin position="149"/>
        <end position="160"/>
    </location>
</feature>
<reference evidence="3 4" key="1">
    <citation type="submission" date="2022-05" db="EMBL/GenBank/DDBJ databases">
        <authorList>
            <consortium name="Genoscope - CEA"/>
            <person name="William W."/>
        </authorList>
    </citation>
    <scope>NUCLEOTIDE SEQUENCE [LARGE SCALE GENOMIC DNA]</scope>
</reference>
<evidence type="ECO:0000256" key="2">
    <source>
        <dbReference type="SAM" id="MobiDB-lite"/>
    </source>
</evidence>
<organism evidence="3 4">
    <name type="scientific">Porites lobata</name>
    <dbReference type="NCBI Taxonomy" id="104759"/>
    <lineage>
        <taxon>Eukaryota</taxon>
        <taxon>Metazoa</taxon>
        <taxon>Cnidaria</taxon>
        <taxon>Anthozoa</taxon>
        <taxon>Hexacorallia</taxon>
        <taxon>Scleractinia</taxon>
        <taxon>Fungiina</taxon>
        <taxon>Poritidae</taxon>
        <taxon>Porites</taxon>
    </lineage>
</organism>
<accession>A0ABN8PYJ3</accession>
<evidence type="ECO:0000313" key="3">
    <source>
        <dbReference type="EMBL" id="CAH3151349.1"/>
    </source>
</evidence>
<dbReference type="Proteomes" id="UP001159405">
    <property type="component" value="Unassembled WGS sequence"/>
</dbReference>
<comment type="caution">
    <text evidence="3">The sequence shown here is derived from an EMBL/GenBank/DDBJ whole genome shotgun (WGS) entry which is preliminary data.</text>
</comment>
<gene>
    <name evidence="3" type="ORF">PLOB_00048543</name>
</gene>
<evidence type="ECO:0000313" key="4">
    <source>
        <dbReference type="Proteomes" id="UP001159405"/>
    </source>
</evidence>
<evidence type="ECO:0000256" key="1">
    <source>
        <dbReference type="ARBA" id="ARBA00023172"/>
    </source>
</evidence>
<dbReference type="InterPro" id="IPR013762">
    <property type="entry name" value="Integrase-like_cat_sf"/>
</dbReference>
<feature type="region of interest" description="Disordered" evidence="2">
    <location>
        <begin position="127"/>
        <end position="160"/>
    </location>
</feature>
<dbReference type="Gene3D" id="1.10.443.10">
    <property type="entry name" value="Intergrase catalytic core"/>
    <property type="match status" value="1"/>
</dbReference>
<dbReference type="SUPFAM" id="SSF56349">
    <property type="entry name" value="DNA breaking-rejoining enzymes"/>
    <property type="match status" value="1"/>
</dbReference>
<proteinExistence type="predicted"/>
<keyword evidence="4" id="KW-1185">Reference proteome</keyword>
<protein>
    <recommendedName>
        <fullName evidence="5">Tyr recombinase domain-containing protein</fullName>
    </recommendedName>
</protein>
<name>A0ABN8PYJ3_9CNID</name>
<dbReference type="InterPro" id="IPR011010">
    <property type="entry name" value="DNA_brk_join_enz"/>
</dbReference>
<dbReference type="EMBL" id="CALNXK010000091">
    <property type="protein sequence ID" value="CAH3151349.1"/>
    <property type="molecule type" value="Genomic_DNA"/>
</dbReference>
<sequence length="160" mass="17768">MGVNKLNSLMKTMAENAGLDNSQLKNHSARKRMVQTLNDKDIPPSCVYCRVMQLSGHKNAQSINNYSHVSQEQQKSMSRILSGWTSIVQTETHSLVETRKESPTPTAAGLFKGALFYGGNFTINISSSSSPTEAQKQQTYKRIKRIFDPSDDDDTSPPLT</sequence>
<evidence type="ECO:0008006" key="5">
    <source>
        <dbReference type="Google" id="ProtNLM"/>
    </source>
</evidence>